<sequence>MSARAKSALARWLVLCGAAVLVAGCAHTVGGTAVRPVPGIDDDSRSPVDVDTVLLEQSQMRAITGAGEDLTIIPSMDGKFPVDIEALMPTVPPQCGWVYAETQTFGPDVEEFHKTTFQNPPDGGLISQGAAGYRDPVTARRAFDGLVAHIDRCDGTGAGPSIVGDWTASDDAAQTRPGGCGRDYRLKSVVLVEVTFCSFPDSVPDIVMASILARIRE</sequence>
<feature type="chain" id="PRO_5040978001" evidence="1">
    <location>
        <begin position="29"/>
        <end position="217"/>
    </location>
</feature>
<proteinExistence type="predicted"/>
<dbReference type="InterPro" id="IPR038232">
    <property type="entry name" value="PknH-like_Extracell_sf"/>
</dbReference>
<accession>A0A9X2YLU6</accession>
<evidence type="ECO:0000313" key="3">
    <source>
        <dbReference type="EMBL" id="MCV7169780.1"/>
    </source>
</evidence>
<comment type="caution">
    <text evidence="3">The sequence shown here is derived from an EMBL/GenBank/DDBJ whole genome shotgun (WGS) entry which is preliminary data.</text>
</comment>
<dbReference type="AlphaFoldDB" id="A0A9X2YLU6"/>
<evidence type="ECO:0000256" key="1">
    <source>
        <dbReference type="SAM" id="SignalP"/>
    </source>
</evidence>
<evidence type="ECO:0000313" key="4">
    <source>
        <dbReference type="Proteomes" id="UP001140293"/>
    </source>
</evidence>
<dbReference type="PROSITE" id="PS51257">
    <property type="entry name" value="PROKAR_LIPOPROTEIN"/>
    <property type="match status" value="1"/>
</dbReference>
<dbReference type="Proteomes" id="UP001140293">
    <property type="component" value="Unassembled WGS sequence"/>
</dbReference>
<evidence type="ECO:0000259" key="2">
    <source>
        <dbReference type="Pfam" id="PF14032"/>
    </source>
</evidence>
<dbReference type="Pfam" id="PF14032">
    <property type="entry name" value="PknH_C"/>
    <property type="match status" value="1"/>
</dbReference>
<protein>
    <submittedName>
        <fullName evidence="3">Sensor domain-containing protein</fullName>
    </submittedName>
</protein>
<reference evidence="3" key="2">
    <citation type="journal article" date="2022" name="BMC Genomics">
        <title>Comparative genome analysis of mycobacteria focusing on tRNA and non-coding RNA.</title>
        <authorList>
            <person name="Behra P.R.K."/>
            <person name="Pettersson B.M.F."/>
            <person name="Ramesh M."/>
            <person name="Das S."/>
            <person name="Dasgupta S."/>
            <person name="Kirsebom L.A."/>
        </authorList>
    </citation>
    <scope>NUCLEOTIDE SEQUENCE</scope>
    <source>
        <strain evidence="3">DSM 44615</strain>
    </source>
</reference>
<dbReference type="RefSeq" id="WP_264011967.1">
    <property type="nucleotide sequence ID" value="NZ_JACKSJ010000062.1"/>
</dbReference>
<dbReference type="InterPro" id="IPR026954">
    <property type="entry name" value="PknH-like_Extracell"/>
</dbReference>
<reference evidence="3" key="1">
    <citation type="submission" date="2020-07" db="EMBL/GenBank/DDBJ databases">
        <authorList>
            <person name="Pettersson B.M.F."/>
            <person name="Behra P.R.K."/>
            <person name="Ramesh M."/>
            <person name="Das S."/>
            <person name="Dasgupta S."/>
            <person name="Kirsebom L.A."/>
        </authorList>
    </citation>
    <scope>NUCLEOTIDE SEQUENCE</scope>
    <source>
        <strain evidence="3">DSM 44615</strain>
    </source>
</reference>
<name>A0A9X2YLU6_9MYCO</name>
<keyword evidence="1" id="KW-0732">Signal</keyword>
<dbReference type="Gene3D" id="3.40.1000.70">
    <property type="entry name" value="PknH-like extracellular domain"/>
    <property type="match status" value="1"/>
</dbReference>
<gene>
    <name evidence="3" type="ORF">H7I41_07575</name>
</gene>
<dbReference type="EMBL" id="JACKSJ010000062">
    <property type="protein sequence ID" value="MCV7169780.1"/>
    <property type="molecule type" value="Genomic_DNA"/>
</dbReference>
<organism evidence="3 4">
    <name type="scientific">[Mycobacterium] manitobense</name>
    <dbReference type="NCBI Taxonomy" id="190147"/>
    <lineage>
        <taxon>Bacteria</taxon>
        <taxon>Bacillati</taxon>
        <taxon>Actinomycetota</taxon>
        <taxon>Actinomycetes</taxon>
        <taxon>Mycobacteriales</taxon>
        <taxon>Mycobacteriaceae</taxon>
        <taxon>Mycolicibacterium</taxon>
    </lineage>
</organism>
<feature type="signal peptide" evidence="1">
    <location>
        <begin position="1"/>
        <end position="28"/>
    </location>
</feature>
<feature type="domain" description="PknH-like extracellular" evidence="2">
    <location>
        <begin position="49"/>
        <end position="202"/>
    </location>
</feature>
<keyword evidence="4" id="KW-1185">Reference proteome</keyword>